<proteinExistence type="predicted"/>
<accession>A0A6S7EMT0</accession>
<dbReference type="AlphaFoldDB" id="A0A6S7EMT0"/>
<dbReference type="Proteomes" id="UP000494203">
    <property type="component" value="Unassembled WGS sequence"/>
</dbReference>
<dbReference type="EMBL" id="CADIKZ010000020">
    <property type="protein sequence ID" value="CAB3914877.1"/>
    <property type="molecule type" value="Genomic_DNA"/>
</dbReference>
<sequence length="64" mass="7090">MNLRIAHPSKRENALDAIISENEALTADTPLGRAEKMRQHLALGKDEDQIAVIYNCTVATVRDT</sequence>
<keyword evidence="2" id="KW-1185">Reference proteome</keyword>
<gene>
    <name evidence="1" type="ORF">LMG26788_04998</name>
</gene>
<reference evidence="1 2" key="1">
    <citation type="submission" date="2020-04" db="EMBL/GenBank/DDBJ databases">
        <authorList>
            <person name="De Canck E."/>
        </authorList>
    </citation>
    <scope>NUCLEOTIDE SEQUENCE [LARGE SCALE GENOMIC DNA]</scope>
    <source>
        <strain evidence="1 2">LMG 26788</strain>
    </source>
</reference>
<organism evidence="1 2">
    <name type="scientific">Achromobacter pulmonis</name>
    <dbReference type="NCBI Taxonomy" id="1389932"/>
    <lineage>
        <taxon>Bacteria</taxon>
        <taxon>Pseudomonadati</taxon>
        <taxon>Pseudomonadota</taxon>
        <taxon>Betaproteobacteria</taxon>
        <taxon>Burkholderiales</taxon>
        <taxon>Alcaligenaceae</taxon>
        <taxon>Achromobacter</taxon>
    </lineage>
</organism>
<name>A0A6S7EMT0_9BURK</name>
<protein>
    <submittedName>
        <fullName evidence="1">Uncharacterized protein</fullName>
    </submittedName>
</protein>
<dbReference type="RefSeq" id="WP_244957924.1">
    <property type="nucleotide sequence ID" value="NZ_CADIKZ010000020.1"/>
</dbReference>
<evidence type="ECO:0000313" key="1">
    <source>
        <dbReference type="EMBL" id="CAB3914877.1"/>
    </source>
</evidence>
<evidence type="ECO:0000313" key="2">
    <source>
        <dbReference type="Proteomes" id="UP000494203"/>
    </source>
</evidence>